<feature type="region of interest" description="Disordered" evidence="1">
    <location>
        <begin position="1"/>
        <end position="21"/>
    </location>
</feature>
<comment type="caution">
    <text evidence="2">The sequence shown here is derived from an EMBL/GenBank/DDBJ whole genome shotgun (WGS) entry which is preliminary data.</text>
</comment>
<evidence type="ECO:0000313" key="2">
    <source>
        <dbReference type="EMBL" id="KAL3324772.1"/>
    </source>
</evidence>
<dbReference type="Proteomes" id="UP001627284">
    <property type="component" value="Unassembled WGS sequence"/>
</dbReference>
<organism evidence="2 3">
    <name type="scientific">Solanum stoloniferum</name>
    <dbReference type="NCBI Taxonomy" id="62892"/>
    <lineage>
        <taxon>Eukaryota</taxon>
        <taxon>Viridiplantae</taxon>
        <taxon>Streptophyta</taxon>
        <taxon>Embryophyta</taxon>
        <taxon>Tracheophyta</taxon>
        <taxon>Spermatophyta</taxon>
        <taxon>Magnoliopsida</taxon>
        <taxon>eudicotyledons</taxon>
        <taxon>Gunneridae</taxon>
        <taxon>Pentapetalae</taxon>
        <taxon>asterids</taxon>
        <taxon>lamiids</taxon>
        <taxon>Solanales</taxon>
        <taxon>Solanaceae</taxon>
        <taxon>Solanoideae</taxon>
        <taxon>Solaneae</taxon>
        <taxon>Solanum</taxon>
    </lineage>
</organism>
<gene>
    <name evidence="2" type="ORF">AABB24_038733</name>
</gene>
<name>A0ABD2R042_9SOLN</name>
<feature type="compositionally biased region" description="Polar residues" evidence="1">
    <location>
        <begin position="10"/>
        <end position="19"/>
    </location>
</feature>
<accession>A0ABD2R042</accession>
<dbReference type="AlphaFoldDB" id="A0ABD2R042"/>
<keyword evidence="3" id="KW-1185">Reference proteome</keyword>
<proteinExistence type="predicted"/>
<reference evidence="2 3" key="1">
    <citation type="submission" date="2024-05" db="EMBL/GenBank/DDBJ databases">
        <title>De novo assembly of an allotetraploid wild potato.</title>
        <authorList>
            <person name="Hosaka A.J."/>
        </authorList>
    </citation>
    <scope>NUCLEOTIDE SEQUENCE [LARGE SCALE GENOMIC DNA]</scope>
    <source>
        <tissue evidence="2">Young leaves</tissue>
    </source>
</reference>
<protein>
    <submittedName>
        <fullName evidence="2">Uncharacterized protein</fullName>
    </submittedName>
</protein>
<evidence type="ECO:0000313" key="3">
    <source>
        <dbReference type="Proteomes" id="UP001627284"/>
    </source>
</evidence>
<evidence type="ECO:0000256" key="1">
    <source>
        <dbReference type="SAM" id="MobiDB-lite"/>
    </source>
</evidence>
<sequence>MSILEFVPSPNVQTSQLSNEVVGPSNLKRKAKDKHVALIDEDEDELESEDENETSITRTRAISEAKTRLQMKKLHQLTTGSRKINFRGDESLPYSPRKLTWKGKSCVTSNQLAIEKEKTIGKLNPKRGKH</sequence>
<dbReference type="EMBL" id="JBJKTR010000023">
    <property type="protein sequence ID" value="KAL3324772.1"/>
    <property type="molecule type" value="Genomic_DNA"/>
</dbReference>